<dbReference type="PANTHER" id="PTHR23095">
    <property type="entry name" value="PARANEOPLASTIC ANTIGEN"/>
    <property type="match status" value="1"/>
</dbReference>
<dbReference type="Pfam" id="PF14893">
    <property type="entry name" value="PNMA"/>
    <property type="match status" value="1"/>
</dbReference>
<accession>A0A9J8AW00</accession>
<dbReference type="InterPro" id="IPR048270">
    <property type="entry name" value="PNMA_C"/>
</dbReference>
<dbReference type="Gene3D" id="4.10.60.10">
    <property type="entry name" value="Zinc finger, CCHC-type"/>
    <property type="match status" value="1"/>
</dbReference>
<evidence type="ECO:0000259" key="2">
    <source>
        <dbReference type="PROSITE" id="PS50158"/>
    </source>
</evidence>
<organism evidence="3 4">
    <name type="scientific">Cyprinus carpio carpio</name>
    <dbReference type="NCBI Taxonomy" id="630221"/>
    <lineage>
        <taxon>Eukaryota</taxon>
        <taxon>Metazoa</taxon>
        <taxon>Chordata</taxon>
        <taxon>Craniata</taxon>
        <taxon>Vertebrata</taxon>
        <taxon>Euteleostomi</taxon>
        <taxon>Actinopterygii</taxon>
        <taxon>Neopterygii</taxon>
        <taxon>Teleostei</taxon>
        <taxon>Ostariophysi</taxon>
        <taxon>Cypriniformes</taxon>
        <taxon>Cyprinidae</taxon>
        <taxon>Cyprininae</taxon>
        <taxon>Cyprinus</taxon>
    </lineage>
</organism>
<keyword evidence="1" id="KW-0862">Zinc</keyword>
<name>A0A9J8AW00_CYPCA</name>
<dbReference type="SMART" id="SM00343">
    <property type="entry name" value="ZnF_C2HC"/>
    <property type="match status" value="1"/>
</dbReference>
<evidence type="ECO:0000313" key="4">
    <source>
        <dbReference type="Proteomes" id="UP001108240"/>
    </source>
</evidence>
<proteinExistence type="predicted"/>
<dbReference type="GO" id="GO:0003676">
    <property type="term" value="F:nucleic acid binding"/>
    <property type="evidence" value="ECO:0007669"/>
    <property type="project" value="InterPro"/>
</dbReference>
<reference evidence="3" key="1">
    <citation type="submission" date="2025-08" db="UniProtKB">
        <authorList>
            <consortium name="Ensembl"/>
        </authorList>
    </citation>
    <scope>IDENTIFICATION</scope>
</reference>
<protein>
    <recommendedName>
        <fullName evidence="2">CCHC-type domain-containing protein</fullName>
    </recommendedName>
</protein>
<dbReference type="PROSITE" id="PS50158">
    <property type="entry name" value="ZF_CCHC"/>
    <property type="match status" value="1"/>
</dbReference>
<keyword evidence="1" id="KW-0863">Zinc-finger</keyword>
<keyword evidence="1" id="KW-0479">Metal-binding</keyword>
<dbReference type="InterPro" id="IPR036875">
    <property type="entry name" value="Znf_CCHC_sf"/>
</dbReference>
<dbReference type="GO" id="GO:0008270">
    <property type="term" value="F:zinc ion binding"/>
    <property type="evidence" value="ECO:0007669"/>
    <property type="project" value="UniProtKB-KW"/>
</dbReference>
<keyword evidence="4" id="KW-1185">Reference proteome</keyword>
<dbReference type="Pfam" id="PF00098">
    <property type="entry name" value="zf-CCHC"/>
    <property type="match status" value="1"/>
</dbReference>
<feature type="domain" description="CCHC-type" evidence="2">
    <location>
        <begin position="382"/>
        <end position="397"/>
    </location>
</feature>
<dbReference type="Ensembl" id="ENSCCRT00000091324.2">
    <property type="protein sequence ID" value="ENSCCRP00000146661.1"/>
    <property type="gene ID" value="ENSCCRG00000045791.2"/>
</dbReference>
<dbReference type="SUPFAM" id="SSF57756">
    <property type="entry name" value="Retrovirus zinc finger-like domains"/>
    <property type="match status" value="1"/>
</dbReference>
<dbReference type="PANTHER" id="PTHR23095:SF17">
    <property type="entry name" value="PARANEOPLASTIC ANTIGEN MA1"/>
    <property type="match status" value="1"/>
</dbReference>
<dbReference type="AlphaFoldDB" id="A0A9J8AW00"/>
<dbReference type="OMA" id="GEHEATY"/>
<evidence type="ECO:0000313" key="3">
    <source>
        <dbReference type="Ensembl" id="ENSCCRP00000146661.1"/>
    </source>
</evidence>
<dbReference type="InterPro" id="IPR026523">
    <property type="entry name" value="PNMA"/>
</dbReference>
<dbReference type="InterPro" id="IPR001878">
    <property type="entry name" value="Znf_CCHC"/>
</dbReference>
<dbReference type="Proteomes" id="UP001108240">
    <property type="component" value="Unplaced"/>
</dbReference>
<sequence length="422" mass="47129">MPKSLVCVYILILNFSNLSPIHFPMHMINPEKVELRRRVTRGGSSSGMLFIVLLAGDEFGPWIVNVTETQSVHVTGERDFQSRLLSFLANEGKTLADVTGLLTSASALPTAPELNTKLVNAISSLVEKCQATPVDGPGYRKLRMFSGMKPTPHGEEEYDAWAEQTTHMLDEWQCSDVVKRQGVAESLKGAAADIVRGLRVTNPQATANDYLKALETAFGTTDSAADLMVRFRNTFQQDGEKLSAYLLRLDKLLHEVHRKGGIEVIDMNRARIDQVARGSLPHDLVALRIRLTYKLKPPPSFTELLRDVREEEEMILERPNSLRKEFQGLKTDVARLLSASVTASASVAQQVDQNPSQKATGNSYVRVKERAPKPPYRADVFCYRCGEDGHFQRECPNPENLRKVNKRLLKMKQPTGNFPGAQ</sequence>
<dbReference type="GeneTree" id="ENSGT01030000234522"/>
<reference evidence="3" key="2">
    <citation type="submission" date="2025-09" db="UniProtKB">
        <authorList>
            <consortium name="Ensembl"/>
        </authorList>
    </citation>
    <scope>IDENTIFICATION</scope>
</reference>
<evidence type="ECO:0000256" key="1">
    <source>
        <dbReference type="PROSITE-ProRule" id="PRU00047"/>
    </source>
</evidence>